<dbReference type="SMART" id="SM00367">
    <property type="entry name" value="LRR_CC"/>
    <property type="match status" value="6"/>
</dbReference>
<dbReference type="Gene3D" id="3.80.10.10">
    <property type="entry name" value="Ribonuclease Inhibitor"/>
    <property type="match status" value="2"/>
</dbReference>
<keyword evidence="6" id="KW-1185">Reference proteome</keyword>
<feature type="region of interest" description="Disordered" evidence="2">
    <location>
        <begin position="1018"/>
        <end position="1047"/>
    </location>
</feature>
<dbReference type="SUPFAM" id="SSF52047">
    <property type="entry name" value="RNI-like"/>
    <property type="match status" value="2"/>
</dbReference>
<reference evidence="6" key="1">
    <citation type="submission" date="2013-01" db="EMBL/GenBank/DDBJ databases">
        <title>Draft Genome Sequence of a Mulberry Tree, Morus notabilis C.K. Schneid.</title>
        <authorList>
            <person name="He N."/>
            <person name="Zhao S."/>
        </authorList>
    </citation>
    <scope>NUCLEOTIDE SEQUENCE</scope>
</reference>
<protein>
    <recommendedName>
        <fullName evidence="4">BACK domain-containing protein</fullName>
    </recommendedName>
</protein>
<dbReference type="InterPro" id="IPR006553">
    <property type="entry name" value="Leu-rich_rpt_Cys-con_subtyp"/>
</dbReference>
<evidence type="ECO:0000259" key="4">
    <source>
        <dbReference type="SMART" id="SM00875"/>
    </source>
</evidence>
<keyword evidence="3" id="KW-0812">Transmembrane</keyword>
<dbReference type="Pfam" id="PF07707">
    <property type="entry name" value="BACK"/>
    <property type="match status" value="1"/>
</dbReference>
<evidence type="ECO:0000256" key="2">
    <source>
        <dbReference type="SAM" id="MobiDB-lite"/>
    </source>
</evidence>
<feature type="transmembrane region" description="Helical" evidence="3">
    <location>
        <begin position="62"/>
        <end position="79"/>
    </location>
</feature>
<feature type="compositionally biased region" description="Polar residues" evidence="2">
    <location>
        <begin position="1037"/>
        <end position="1047"/>
    </location>
</feature>
<dbReference type="InterPro" id="IPR032675">
    <property type="entry name" value="LRR_dom_sf"/>
</dbReference>
<evidence type="ECO:0000256" key="3">
    <source>
        <dbReference type="SAM" id="Phobius"/>
    </source>
</evidence>
<feature type="domain" description="BACK" evidence="4">
    <location>
        <begin position="175"/>
        <end position="283"/>
    </location>
</feature>
<sequence length="1047" mass="116746">MASISSSDNDIIAIAITDSDQIGSETAIEEVSISTTQIETWDLPSILRYRRVKVQAHRSRRVCAFHFLALFFYLVPFVSSEMSENLVFQACRTVFVFPWDAQLELQISIEWDLEAFLNVLKCIYGCPIDITGDNFLAFYEGALYFGVKFLLEKCKTWFSEAASSIVIPQIPLDNLISIWNFGIKSGNDFLLESCGSYLAKNFMWAISRKSFVDIPYSLLVICIRHPHLTMESEMHLCDALLIWLDANTGDSDGLSSTETNYSSILKQIHLSLLPLWFTEGKRRSCHFSKLADESIISVFRLLKVPPTDSIHFLEDGDFKDTRIRLTEHSKTMNLSSCIQITSAMLLLSLLPSTYSTDSKLRKNIKQLLVKLESVDRYLNPVSHGLLPMLSFKAVEEVNISKCGRLHLQASIECFSMSFPSLKILKAAYLLDFNIKTLRLLVQKCPTIREVDLTLDTSPVISEQVSDNFVVTGDKPVAVDKSSIYKSHLMLSNITKLILEGRSELCDSDLLHISKFCIYLQHLNVKGCTGLTDVGISTLIQRQHVTLQSILVCYTSFGLNSVLALCSSSHGTDDTSAHFPESMAFNLQTLHIGGCKCVDETSLLKLLSQTRMLKSLCLGDTHLTDRTLYSLAGSSLEMLDVSNTMVSGAAVAHVVYGNPGLKCLRVKGCRNLCQRESNTGEGEISSYFCGELEMALGKTCRLEELSVGWGFSHFSIEALKAAITSLREITVSLGGSLGEGALIQLPTACPSLQSIVLQFQVISDDIIINIMETLRNLRVLALCYCFGDISILGFKFSMPNLRKLQLERVTPWLTNKDLVILIRSFPNLVELALLGCPHLNSDSQQIISHGWPGLVSIHLEECGEVTANGVSSLLKCVALEDLLLRHNGPGLQKSFICYAASKMPLLRKVSLDFCDASEGCFDVPPDDQKCSLRAVKLARCKSRECGLTLPFLEPRRKPVHKETLVLEWTGKNVIKKVAKERPRLKEITDLDQGLSPMLSENSDALKWTEFKKKMGMTCVRGNDRPKAKAHVPPFPKNDMTTKNMMCVK</sequence>
<dbReference type="Gene3D" id="1.25.40.420">
    <property type="match status" value="1"/>
</dbReference>
<dbReference type="eggNOG" id="KOG1947">
    <property type="taxonomic scope" value="Eukaryota"/>
</dbReference>
<dbReference type="SMART" id="SM00875">
    <property type="entry name" value="BACK"/>
    <property type="match status" value="1"/>
</dbReference>
<dbReference type="STRING" id="981085.W9QQF1"/>
<dbReference type="GO" id="GO:0031146">
    <property type="term" value="P:SCF-dependent proteasomal ubiquitin-dependent protein catabolic process"/>
    <property type="evidence" value="ECO:0007669"/>
    <property type="project" value="TreeGrafter"/>
</dbReference>
<proteinExistence type="predicted"/>
<evidence type="ECO:0000313" key="5">
    <source>
        <dbReference type="EMBL" id="EXB37743.1"/>
    </source>
</evidence>
<dbReference type="EMBL" id="KE343657">
    <property type="protein sequence ID" value="EXB37743.1"/>
    <property type="molecule type" value="Genomic_DNA"/>
</dbReference>
<comment type="function">
    <text evidence="1">May act as a substrate-specific adapter of an E3 ubiquitin-protein ligase complex (CUL3-RBX1-BTB) which mediates the ubiquitination and subsequent proteasomal degradation of target proteins.</text>
</comment>
<dbReference type="InterPro" id="IPR011705">
    <property type="entry name" value="BACK"/>
</dbReference>
<keyword evidence="3" id="KW-1133">Transmembrane helix</keyword>
<accession>W9QQF1</accession>
<evidence type="ECO:0000256" key="1">
    <source>
        <dbReference type="ARBA" id="ARBA00002668"/>
    </source>
</evidence>
<gene>
    <name evidence="5" type="ORF">L484_013781</name>
</gene>
<dbReference type="PANTHER" id="PTHR13318">
    <property type="entry name" value="PARTNER OF PAIRED, ISOFORM B-RELATED"/>
    <property type="match status" value="1"/>
</dbReference>
<keyword evidence="3" id="KW-0472">Membrane</keyword>
<dbReference type="Proteomes" id="UP000030645">
    <property type="component" value="Unassembled WGS sequence"/>
</dbReference>
<dbReference type="AlphaFoldDB" id="W9QQF1"/>
<dbReference type="GO" id="GO:0019005">
    <property type="term" value="C:SCF ubiquitin ligase complex"/>
    <property type="evidence" value="ECO:0007669"/>
    <property type="project" value="TreeGrafter"/>
</dbReference>
<dbReference type="CDD" id="cd14733">
    <property type="entry name" value="BACK"/>
    <property type="match status" value="1"/>
</dbReference>
<organism evidence="5 6">
    <name type="scientific">Morus notabilis</name>
    <dbReference type="NCBI Taxonomy" id="981085"/>
    <lineage>
        <taxon>Eukaryota</taxon>
        <taxon>Viridiplantae</taxon>
        <taxon>Streptophyta</taxon>
        <taxon>Embryophyta</taxon>
        <taxon>Tracheophyta</taxon>
        <taxon>Spermatophyta</taxon>
        <taxon>Magnoliopsida</taxon>
        <taxon>eudicotyledons</taxon>
        <taxon>Gunneridae</taxon>
        <taxon>Pentapetalae</taxon>
        <taxon>rosids</taxon>
        <taxon>fabids</taxon>
        <taxon>Rosales</taxon>
        <taxon>Moraceae</taxon>
        <taxon>Moreae</taxon>
        <taxon>Morus</taxon>
    </lineage>
</organism>
<evidence type="ECO:0000313" key="6">
    <source>
        <dbReference type="Proteomes" id="UP000030645"/>
    </source>
</evidence>
<name>W9QQF1_9ROSA</name>